<feature type="region of interest" description="Disordered" evidence="1">
    <location>
        <begin position="168"/>
        <end position="188"/>
    </location>
</feature>
<feature type="compositionally biased region" description="Polar residues" evidence="1">
    <location>
        <begin position="177"/>
        <end position="188"/>
    </location>
</feature>
<feature type="compositionally biased region" description="Pro residues" evidence="1">
    <location>
        <begin position="627"/>
        <end position="639"/>
    </location>
</feature>
<feature type="region of interest" description="Disordered" evidence="1">
    <location>
        <begin position="602"/>
        <end position="672"/>
    </location>
</feature>
<gene>
    <name evidence="2" type="ORF">CVO76_12475</name>
</gene>
<name>A0A2L0UGK4_9MICC</name>
<reference evidence="2 3" key="1">
    <citation type="submission" date="2017-11" db="EMBL/GenBank/DDBJ databases">
        <title>Draft genome of Arthrobacter agilis strain UMCV2, a plant growth-promoting rhizobacterium and biocontrol capacity of phytopathogenic fungi.</title>
        <authorList>
            <person name="Martinez-Camara R."/>
            <person name="Santoyo G."/>
            <person name="Moreno-Hagelsieb G."/>
            <person name="Valencia-Cantero E."/>
        </authorList>
    </citation>
    <scope>NUCLEOTIDE SEQUENCE [LARGE SCALE GENOMIC DNA]</scope>
    <source>
        <strain evidence="2 3">UMCV2</strain>
    </source>
</reference>
<dbReference type="AlphaFoldDB" id="A0A2L0UGK4"/>
<dbReference type="EMBL" id="CP024915">
    <property type="protein sequence ID" value="AUZ88362.1"/>
    <property type="molecule type" value="Genomic_DNA"/>
</dbReference>
<proteinExistence type="predicted"/>
<accession>A0A2L0UGK4</accession>
<dbReference type="Proteomes" id="UP000239187">
    <property type="component" value="Chromosome"/>
</dbReference>
<protein>
    <submittedName>
        <fullName evidence="2">Uncharacterized protein</fullName>
    </submittedName>
</protein>
<feature type="compositionally biased region" description="Acidic residues" evidence="1">
    <location>
        <begin position="609"/>
        <end position="623"/>
    </location>
</feature>
<organism evidence="2 3">
    <name type="scientific">Arthrobacter agilis</name>
    <dbReference type="NCBI Taxonomy" id="37921"/>
    <lineage>
        <taxon>Bacteria</taxon>
        <taxon>Bacillati</taxon>
        <taxon>Actinomycetota</taxon>
        <taxon>Actinomycetes</taxon>
        <taxon>Micrococcales</taxon>
        <taxon>Micrococcaceae</taxon>
        <taxon>Arthrobacter</taxon>
    </lineage>
</organism>
<evidence type="ECO:0000313" key="3">
    <source>
        <dbReference type="Proteomes" id="UP000239187"/>
    </source>
</evidence>
<evidence type="ECO:0000256" key="1">
    <source>
        <dbReference type="SAM" id="MobiDB-lite"/>
    </source>
</evidence>
<evidence type="ECO:0000313" key="2">
    <source>
        <dbReference type="EMBL" id="AUZ88362.1"/>
    </source>
</evidence>
<sequence>MHQHNPRRLGAPGRGLSAVLVAVGLIATTSCTPTRNPEPVSDPVKLLQTVRVNLSPAAGVETIEGTTISVTATGESSAKDTEYNTADTVGELPVRVSLQYRAGNRSGSDLTDLQGHTGPVEIDLTLENLTVKPQAIEYDAAGQTRSDTALVGAPLTIAASTKLEGVRADDVTPGSADGSTGTNGVLSSTKDGSAVVQWATVLAPPRSGASTTLRLVADVEDFQVPAFDLAVQPGLNNDLSADGVVTSAFSSGTGSELDLQRRTISLVSDVNIVLTKAGSTITDVRQNLETTAETLGVETAGELRDNSQALARTMLDLKEQLQVLGGDLEAATNATQSTTMSQLQQTVSAVDAMLGDTSAAPTTVPISGDGCSAEVPKPGQTATVYSSILTMAAQLDAYAKVSADCRDSVADSLRITVGPENPTPEECAEQGSVTCSLRSSATTVTAALLGLKAKGDALVAGLQPQMIENAIADQESSTKALERVDADLETLLAGAADDKNYATALAAVRDAITAARKSVGTTRDASEMARDSVDGLRDKLRAIGETAEEARGELVDGSRRDGSMTQQTLQLADELCELADGDSPRRGRLSTDEVEELRSYLTSMPCEPSDSEPEPEPEPEPTESEPTPSPTIIPTPTPTVTPGDPSADKPSPGGSTTDVPATDGFATDGSTTGATMDSAVHLRTTVEALPVLDLIPPRDFADPLDVRLREQATAWDSVLDAVDTTDPDQKISRAFDDLDEAITGNDSGLDAIDEAVKKLDEAATEDVSSTRNELEALKVVLVEAIGSSDLVAQSLEGLQEQQDELGVEIRESLRDVSKETSTEISKLVDDQVREVAEIGDAGSASVITAFDRSITGLKATSDDVVTEAGGTVDKQRNELNERGDALAASLDRSTRSSLANIASSTSGSTRDVEGASALLASSLNNVMLDLGDRTVNGSGLLGSMATSAAKADTADFQLALASQNAEGYTNIRSRDVDGLLLRQAQFKASLAAVEELPPFHLEVPEGATSQTLYTLTIDAGV</sequence>
<dbReference type="PROSITE" id="PS51257">
    <property type="entry name" value="PROKAR_LIPOPROTEIN"/>
    <property type="match status" value="1"/>
</dbReference>